<dbReference type="SUPFAM" id="SSF53474">
    <property type="entry name" value="alpha/beta-Hydrolases"/>
    <property type="match status" value="1"/>
</dbReference>
<feature type="domain" description="Dienelactone hydrolase" evidence="1">
    <location>
        <begin position="134"/>
        <end position="206"/>
    </location>
</feature>
<dbReference type="PANTHER" id="PTHR17630:SF44">
    <property type="entry name" value="PROTEIN AIM2"/>
    <property type="match status" value="1"/>
</dbReference>
<evidence type="ECO:0000313" key="2">
    <source>
        <dbReference type="EMBL" id="KAG0480444.1"/>
    </source>
</evidence>
<dbReference type="Gene3D" id="3.40.50.1820">
    <property type="entry name" value="alpha/beta hydrolase"/>
    <property type="match status" value="2"/>
</dbReference>
<dbReference type="InterPro" id="IPR002925">
    <property type="entry name" value="Dienelactn_hydro"/>
</dbReference>
<keyword evidence="3" id="KW-1185">Reference proteome</keyword>
<dbReference type="Pfam" id="PF01738">
    <property type="entry name" value="DLH"/>
    <property type="match status" value="2"/>
</dbReference>
<gene>
    <name evidence="2" type="ORF">HPP92_011302</name>
</gene>
<evidence type="ECO:0000259" key="1">
    <source>
        <dbReference type="Pfam" id="PF01738"/>
    </source>
</evidence>
<accession>A0A835UYB5</accession>
<dbReference type="GO" id="GO:0016787">
    <property type="term" value="F:hydrolase activity"/>
    <property type="evidence" value="ECO:0007669"/>
    <property type="project" value="InterPro"/>
</dbReference>
<dbReference type="EMBL" id="JADCNL010000005">
    <property type="protein sequence ID" value="KAG0480444.1"/>
    <property type="molecule type" value="Genomic_DNA"/>
</dbReference>
<sequence length="208" mass="22131">MAGAQCCENPPELSASSGEGSVVESLGGLKAYITGSTDSKAAILFVSDVFGFEAPNLRKLADKIAAAGFYVVVPDFLNGDPFDPEKVTISTWLVDHGTDKAFEDAKLIVAALKGKGFSAVGAAGACWGANKAHLAVLGAEIDQVTPPEVVKQFEEILSSKSEIDSFVKIFPGVAHGWTVRYDPNDEAAVKKAEEAHQDLLHWFVKHLK</sequence>
<evidence type="ECO:0000313" key="3">
    <source>
        <dbReference type="Proteomes" id="UP000636800"/>
    </source>
</evidence>
<name>A0A835UYB5_VANPL</name>
<dbReference type="PANTHER" id="PTHR17630">
    <property type="entry name" value="DIENELACTONE HYDROLASE"/>
    <property type="match status" value="1"/>
</dbReference>
<comment type="caution">
    <text evidence="2">The sequence shown here is derived from an EMBL/GenBank/DDBJ whole genome shotgun (WGS) entry which is preliminary data.</text>
</comment>
<proteinExistence type="predicted"/>
<protein>
    <recommendedName>
        <fullName evidence="1">Dienelactone hydrolase domain-containing protein</fullName>
    </recommendedName>
</protein>
<reference evidence="2 3" key="1">
    <citation type="journal article" date="2020" name="Nat. Food">
        <title>A phased Vanilla planifolia genome enables genetic improvement of flavour and production.</title>
        <authorList>
            <person name="Hasing T."/>
            <person name="Tang H."/>
            <person name="Brym M."/>
            <person name="Khazi F."/>
            <person name="Huang T."/>
            <person name="Chambers A.H."/>
        </authorList>
    </citation>
    <scope>NUCLEOTIDE SEQUENCE [LARGE SCALE GENOMIC DNA]</scope>
    <source>
        <tissue evidence="2">Leaf</tissue>
    </source>
</reference>
<feature type="domain" description="Dienelactone hydrolase" evidence="1">
    <location>
        <begin position="30"/>
        <end position="132"/>
    </location>
</feature>
<organism evidence="2 3">
    <name type="scientific">Vanilla planifolia</name>
    <name type="common">Vanilla</name>
    <dbReference type="NCBI Taxonomy" id="51239"/>
    <lineage>
        <taxon>Eukaryota</taxon>
        <taxon>Viridiplantae</taxon>
        <taxon>Streptophyta</taxon>
        <taxon>Embryophyta</taxon>
        <taxon>Tracheophyta</taxon>
        <taxon>Spermatophyta</taxon>
        <taxon>Magnoliopsida</taxon>
        <taxon>Liliopsida</taxon>
        <taxon>Asparagales</taxon>
        <taxon>Orchidaceae</taxon>
        <taxon>Vanilloideae</taxon>
        <taxon>Vanilleae</taxon>
        <taxon>Vanilla</taxon>
    </lineage>
</organism>
<dbReference type="Proteomes" id="UP000636800">
    <property type="component" value="Chromosome 5"/>
</dbReference>
<dbReference type="AlphaFoldDB" id="A0A835UYB5"/>
<dbReference type="InterPro" id="IPR029058">
    <property type="entry name" value="AB_hydrolase_fold"/>
</dbReference>